<reference evidence="1 2" key="1">
    <citation type="journal article" date="2020" name="BMC Genomics">
        <title>Intraspecific diversification of the crop wild relative Brassica cretica Lam. using demographic model selection.</title>
        <authorList>
            <person name="Kioukis A."/>
            <person name="Michalopoulou V.A."/>
            <person name="Briers L."/>
            <person name="Pirintsos S."/>
            <person name="Studholme D.J."/>
            <person name="Pavlidis P."/>
            <person name="Sarris P.F."/>
        </authorList>
    </citation>
    <scope>NUCLEOTIDE SEQUENCE [LARGE SCALE GENOMIC DNA]</scope>
    <source>
        <strain evidence="2">cv. PFS-1207/04</strain>
    </source>
</reference>
<sequence>MFPIPSSKNMSSRSSLIPSCLITSGSTKTCWLNGDFQPRIVEQAVVVVPSIFDLSVYAFRAFDRTLRVINTCEERDGSFLVLPWPRVTIANWWRRN</sequence>
<organism evidence="1 2">
    <name type="scientific">Brassica cretica</name>
    <name type="common">Mustard</name>
    <dbReference type="NCBI Taxonomy" id="69181"/>
    <lineage>
        <taxon>Eukaryota</taxon>
        <taxon>Viridiplantae</taxon>
        <taxon>Streptophyta</taxon>
        <taxon>Embryophyta</taxon>
        <taxon>Tracheophyta</taxon>
        <taxon>Spermatophyta</taxon>
        <taxon>Magnoliopsida</taxon>
        <taxon>eudicotyledons</taxon>
        <taxon>Gunneridae</taxon>
        <taxon>Pentapetalae</taxon>
        <taxon>rosids</taxon>
        <taxon>malvids</taxon>
        <taxon>Brassicales</taxon>
        <taxon>Brassicaceae</taxon>
        <taxon>Brassiceae</taxon>
        <taxon>Brassica</taxon>
    </lineage>
</organism>
<proteinExistence type="predicted"/>
<protein>
    <submittedName>
        <fullName evidence="1">Uncharacterized protein</fullName>
    </submittedName>
</protein>
<evidence type="ECO:0000313" key="2">
    <source>
        <dbReference type="Proteomes" id="UP000266723"/>
    </source>
</evidence>
<dbReference type="EMBL" id="QGKV02002055">
    <property type="protein sequence ID" value="KAF3492858.1"/>
    <property type="molecule type" value="Genomic_DNA"/>
</dbReference>
<keyword evidence="2" id="KW-1185">Reference proteome</keyword>
<comment type="caution">
    <text evidence="1">The sequence shown here is derived from an EMBL/GenBank/DDBJ whole genome shotgun (WGS) entry which is preliminary data.</text>
</comment>
<dbReference type="Proteomes" id="UP000266723">
    <property type="component" value="Unassembled WGS sequence"/>
</dbReference>
<name>A0ABQ7A5A3_BRACR</name>
<evidence type="ECO:0000313" key="1">
    <source>
        <dbReference type="EMBL" id="KAF3492858.1"/>
    </source>
</evidence>
<gene>
    <name evidence="1" type="ORF">DY000_02053137</name>
</gene>
<accession>A0ABQ7A5A3</accession>